<evidence type="ECO:0000313" key="12">
    <source>
        <dbReference type="EMBL" id="KAJ9155379.1"/>
    </source>
</evidence>
<evidence type="ECO:0000256" key="8">
    <source>
        <dbReference type="ARBA" id="ARBA00022691"/>
    </source>
</evidence>
<proteinExistence type="inferred from homology"/>
<evidence type="ECO:0000256" key="6">
    <source>
        <dbReference type="ARBA" id="ARBA00022603"/>
    </source>
</evidence>
<evidence type="ECO:0000256" key="9">
    <source>
        <dbReference type="ARBA" id="ARBA00022694"/>
    </source>
</evidence>
<dbReference type="GO" id="GO:0141101">
    <property type="term" value="F:tRNA(Ser) (uridine(44)-2'-O-)-methyltransferase activity"/>
    <property type="evidence" value="ECO:0007669"/>
    <property type="project" value="UniProtKB-EC"/>
</dbReference>
<comment type="catalytic activity">
    <reaction evidence="10 11">
        <text>uridine(44) in tRNA(Ser) + S-adenosyl-L-methionine = 2'-O-methyluridine(44) in tRNA(Ser) + S-adenosyl-L-homocysteine + H(+)</text>
        <dbReference type="Rhea" id="RHEA:43100"/>
        <dbReference type="Rhea" id="RHEA-COMP:10339"/>
        <dbReference type="Rhea" id="RHEA-COMP:10340"/>
        <dbReference type="ChEBI" id="CHEBI:15378"/>
        <dbReference type="ChEBI" id="CHEBI:57856"/>
        <dbReference type="ChEBI" id="CHEBI:59789"/>
        <dbReference type="ChEBI" id="CHEBI:65315"/>
        <dbReference type="ChEBI" id="CHEBI:74478"/>
        <dbReference type="EC" id="2.1.1.211"/>
    </reaction>
</comment>
<evidence type="ECO:0000256" key="1">
    <source>
        <dbReference type="ARBA" id="ARBA00004496"/>
    </source>
</evidence>
<evidence type="ECO:0000256" key="4">
    <source>
        <dbReference type="ARBA" id="ARBA00017788"/>
    </source>
</evidence>
<dbReference type="Pfam" id="PF07757">
    <property type="entry name" value="AdoMet_MTase"/>
    <property type="match status" value="1"/>
</dbReference>
<reference evidence="12" key="1">
    <citation type="submission" date="2022-07" db="EMBL/GenBank/DDBJ databases">
        <title>Fungi with potential for degradation of polypropylene.</title>
        <authorList>
            <person name="Gostincar C."/>
        </authorList>
    </citation>
    <scope>NUCLEOTIDE SEQUENCE</scope>
    <source>
        <strain evidence="12">EXF-13308</strain>
    </source>
</reference>
<dbReference type="EC" id="2.1.1.211" evidence="3 11"/>
<evidence type="ECO:0000256" key="7">
    <source>
        <dbReference type="ARBA" id="ARBA00022679"/>
    </source>
</evidence>
<evidence type="ECO:0000256" key="11">
    <source>
        <dbReference type="RuleBase" id="RU368004"/>
    </source>
</evidence>
<keyword evidence="7 11" id="KW-0808">Transferase</keyword>
<sequence>MAFIPTAFGRDAAPVIVDDGGGNAWSPVLQHDCSFDSSIFTKVMLNLIKNPNINSSWLFRADILTDRVVGGDLSVDVSHDDEPSNPPLFRGFKCDRLIVRRMIPRNTLRDAPLDQTCLLYRGLNEPGDIRKTLVVYLPHVNSESEMPFYHPVVRGIGFLHEQDTCSPRRSVSIHYCYFNNENIVSQKLTRTALNLLGVLHKHGEGQHAGYVKRVQHDVLVSQDVLQDRYTALKQKYGRALVNGWLETTDPAKHVFEDLCIAAFLIELWADMYKGASFPGFVDIGCGNGLLVYILNQEGYKGWGFDARTRKSWSHYSTTGEDSLPSLRQLVLLPSVVSRGPPHNDDHLDLSEDGTHDGLFPRGTFIISNHADELTPWTPILARLSECPFMMIPCCSHNLTGARFRAPPPKDKSASKSTYCSLVSFVTDIASDCGWQVEKEMLRIPSTRNTALIGRRQLDTPPVDIETILSKYGGTQGYFENVVKLLKSAPRGH</sequence>
<protein>
    <recommendedName>
        <fullName evidence="4 11">tRNA (uracil-O(2)-)-methyltransferase</fullName>
        <ecNumber evidence="3 11">2.1.1.211</ecNumber>
    </recommendedName>
</protein>
<keyword evidence="13" id="KW-1185">Reference proteome</keyword>
<dbReference type="AlphaFoldDB" id="A0AA38VVJ6"/>
<keyword evidence="9 11" id="KW-0819">tRNA processing</keyword>
<evidence type="ECO:0000256" key="3">
    <source>
        <dbReference type="ARBA" id="ARBA00012795"/>
    </source>
</evidence>
<evidence type="ECO:0000313" key="13">
    <source>
        <dbReference type="Proteomes" id="UP001174694"/>
    </source>
</evidence>
<dbReference type="EMBL" id="JANBVO010000003">
    <property type="protein sequence ID" value="KAJ9155379.1"/>
    <property type="molecule type" value="Genomic_DNA"/>
</dbReference>
<accession>A0AA38VVJ6</accession>
<dbReference type="PANTHER" id="PTHR21210">
    <property type="entry name" value="TRNA (URACIL-O(2)-)-METHYLTRANSFERASE-RELATED"/>
    <property type="match status" value="1"/>
</dbReference>
<comment type="caution">
    <text evidence="12">The sequence shown here is derived from an EMBL/GenBank/DDBJ whole genome shotgun (WGS) entry which is preliminary data.</text>
</comment>
<evidence type="ECO:0000256" key="5">
    <source>
        <dbReference type="ARBA" id="ARBA00022490"/>
    </source>
</evidence>
<evidence type="ECO:0000256" key="10">
    <source>
        <dbReference type="ARBA" id="ARBA00047957"/>
    </source>
</evidence>
<comment type="subcellular location">
    <subcellularLocation>
        <location evidence="1 11">Cytoplasm</location>
    </subcellularLocation>
</comment>
<keyword evidence="5 11" id="KW-0963">Cytoplasm</keyword>
<name>A0AA38VVJ6_9PEZI</name>
<dbReference type="Proteomes" id="UP001174694">
    <property type="component" value="Unassembled WGS sequence"/>
</dbReference>
<keyword evidence="6 11" id="KW-0489">Methyltransferase</keyword>
<comment type="function">
    <text evidence="11">Adenosyl-L-methionine (AdoMet)-dependent tRNA (uracil-O(2)-)-methyltransferase.</text>
</comment>
<dbReference type="PANTHER" id="PTHR21210:SF0">
    <property type="entry name" value="TRNA (URACIL-O(2)-)-METHYLTRANSFERASE-RELATED"/>
    <property type="match status" value="1"/>
</dbReference>
<gene>
    <name evidence="12" type="ORF">NKR23_g1619</name>
</gene>
<keyword evidence="8 11" id="KW-0949">S-adenosyl-L-methionine</keyword>
<organism evidence="12 13">
    <name type="scientific">Pleurostoma richardsiae</name>
    <dbReference type="NCBI Taxonomy" id="41990"/>
    <lineage>
        <taxon>Eukaryota</taxon>
        <taxon>Fungi</taxon>
        <taxon>Dikarya</taxon>
        <taxon>Ascomycota</taxon>
        <taxon>Pezizomycotina</taxon>
        <taxon>Sordariomycetes</taxon>
        <taxon>Sordariomycetidae</taxon>
        <taxon>Calosphaeriales</taxon>
        <taxon>Pleurostomataceae</taxon>
        <taxon>Pleurostoma</taxon>
    </lineage>
</organism>
<comment type="similarity">
    <text evidence="2 11">Belongs to the TRM44 family.</text>
</comment>
<dbReference type="InterPro" id="IPR011671">
    <property type="entry name" value="tRNA_uracil_MeTrfase"/>
</dbReference>
<dbReference type="GO" id="GO:0030488">
    <property type="term" value="P:tRNA methylation"/>
    <property type="evidence" value="ECO:0007669"/>
    <property type="project" value="UniProtKB-UniRule"/>
</dbReference>
<evidence type="ECO:0000256" key="2">
    <source>
        <dbReference type="ARBA" id="ARBA00009056"/>
    </source>
</evidence>
<dbReference type="GO" id="GO:0005737">
    <property type="term" value="C:cytoplasm"/>
    <property type="evidence" value="ECO:0007669"/>
    <property type="project" value="UniProtKB-SubCell"/>
</dbReference>